<dbReference type="InterPro" id="IPR036640">
    <property type="entry name" value="ABC1_TM_sf"/>
</dbReference>
<comment type="subcellular location">
    <subcellularLocation>
        <location evidence="1">Cell membrane</location>
        <topology evidence="1">Multi-pass membrane protein</topology>
    </subcellularLocation>
</comment>
<dbReference type="InterPro" id="IPR027417">
    <property type="entry name" value="P-loop_NTPase"/>
</dbReference>
<keyword evidence="4 5" id="KW-0472">Membrane</keyword>
<dbReference type="PROSITE" id="PS50893">
    <property type="entry name" value="ABC_TRANSPORTER_2"/>
    <property type="match status" value="1"/>
</dbReference>
<feature type="domain" description="ABC transmembrane type-1" evidence="7">
    <location>
        <begin position="25"/>
        <end position="302"/>
    </location>
</feature>
<dbReference type="AlphaFoldDB" id="A0A316AJB6"/>
<evidence type="ECO:0000256" key="2">
    <source>
        <dbReference type="ARBA" id="ARBA00022692"/>
    </source>
</evidence>
<evidence type="ECO:0000256" key="1">
    <source>
        <dbReference type="ARBA" id="ARBA00004651"/>
    </source>
</evidence>
<dbReference type="PROSITE" id="PS50929">
    <property type="entry name" value="ABC_TM1F"/>
    <property type="match status" value="1"/>
</dbReference>
<dbReference type="SUPFAM" id="SSF52540">
    <property type="entry name" value="P-loop containing nucleoside triphosphate hydrolases"/>
    <property type="match status" value="1"/>
</dbReference>
<reference evidence="8 9" key="1">
    <citation type="submission" date="2018-03" db="EMBL/GenBank/DDBJ databases">
        <title>Genomic Encyclopedia of Archaeal and Bacterial Type Strains, Phase II (KMG-II): from individual species to whole genera.</title>
        <authorList>
            <person name="Goeker M."/>
        </authorList>
    </citation>
    <scope>NUCLEOTIDE SEQUENCE [LARGE SCALE GENOMIC DNA]</scope>
    <source>
        <strain evidence="8 9">DSM 100346</strain>
    </source>
</reference>
<evidence type="ECO:0000256" key="3">
    <source>
        <dbReference type="ARBA" id="ARBA00022989"/>
    </source>
</evidence>
<keyword evidence="9" id="KW-1185">Reference proteome</keyword>
<evidence type="ECO:0000259" key="6">
    <source>
        <dbReference type="PROSITE" id="PS50893"/>
    </source>
</evidence>
<feature type="transmembrane region" description="Helical" evidence="5">
    <location>
        <begin position="21"/>
        <end position="41"/>
    </location>
</feature>
<comment type="caution">
    <text evidence="8">The sequence shown here is derived from an EMBL/GenBank/DDBJ whole genome shotgun (WGS) entry which is preliminary data.</text>
</comment>
<dbReference type="Proteomes" id="UP000245880">
    <property type="component" value="Unassembled WGS sequence"/>
</dbReference>
<evidence type="ECO:0000256" key="5">
    <source>
        <dbReference type="SAM" id="Phobius"/>
    </source>
</evidence>
<proteinExistence type="predicted"/>
<evidence type="ECO:0000256" key="4">
    <source>
        <dbReference type="ARBA" id="ARBA00023136"/>
    </source>
</evidence>
<keyword evidence="2 5" id="KW-0812">Transmembrane</keyword>
<evidence type="ECO:0000313" key="8">
    <source>
        <dbReference type="EMBL" id="PWJ57776.1"/>
    </source>
</evidence>
<dbReference type="PANTHER" id="PTHR43394:SF4">
    <property type="entry name" value="TOXIN SECRETION ABC TRANSPORTER ATP-BINDING PROTEIN"/>
    <property type="match status" value="1"/>
</dbReference>
<dbReference type="Pfam" id="PF00005">
    <property type="entry name" value="ABC_tran"/>
    <property type="match status" value="1"/>
</dbReference>
<accession>A0A316AJB6</accession>
<evidence type="ECO:0000313" key="9">
    <source>
        <dbReference type="Proteomes" id="UP000245880"/>
    </source>
</evidence>
<feature type="domain" description="ABC transporter" evidence="6">
    <location>
        <begin position="335"/>
        <end position="550"/>
    </location>
</feature>
<dbReference type="GO" id="GO:0015421">
    <property type="term" value="F:ABC-type oligopeptide transporter activity"/>
    <property type="evidence" value="ECO:0007669"/>
    <property type="project" value="TreeGrafter"/>
</dbReference>
<dbReference type="Gene3D" id="3.40.50.300">
    <property type="entry name" value="P-loop containing nucleotide triphosphate hydrolases"/>
    <property type="match status" value="1"/>
</dbReference>
<dbReference type="GO" id="GO:0005524">
    <property type="term" value="F:ATP binding"/>
    <property type="evidence" value="ECO:0007669"/>
    <property type="project" value="InterPro"/>
</dbReference>
<dbReference type="EMBL" id="QGDT01000006">
    <property type="protein sequence ID" value="PWJ57776.1"/>
    <property type="molecule type" value="Genomic_DNA"/>
</dbReference>
<feature type="transmembrane region" description="Helical" evidence="5">
    <location>
        <begin position="246"/>
        <end position="267"/>
    </location>
</feature>
<dbReference type="Gene3D" id="1.20.1560.10">
    <property type="entry name" value="ABC transporter type 1, transmembrane domain"/>
    <property type="match status" value="1"/>
</dbReference>
<dbReference type="GO" id="GO:0005886">
    <property type="term" value="C:plasma membrane"/>
    <property type="evidence" value="ECO:0007669"/>
    <property type="project" value="UniProtKB-SubCell"/>
</dbReference>
<dbReference type="InterPro" id="IPR011527">
    <property type="entry name" value="ABC1_TM_dom"/>
</dbReference>
<sequence length="550" mass="61678">MKTTPFKRLWELVRIERTDIASIYFYAILSGLVQLSLPLGIQTIIGYILGATMVTSIYILIVLVVLGVAVVGFMQINQMKIIETIKQKLFTRYSLEFAEAIPNFDSLKTDGYYLPEKVNRFFDILNVQKGLSKLLLDVPVASIQIIFGLMLLGIYHLAFFVFGSLLLLVLWLVFYRTGSKGVNSSLQESMAKYKVAAWLEEMARVINPFKNNRDSPFNLQKTDAYVSQYLEAKTTHFRVLLVQYQVLVFLKVAITAGMLTVGTVLLLDQKLNIGEFIAIEIVILMVINAVEKLIINLDSVYDVVTGLEKLATVTEPLGEQQGAIVLEQKAKGIALEMKDFYFHFSNGKPVFEGVNLAIQPGTITTITTSSKTVLLQTLAGYYSPQAGALLINGIPMSHYNLTSFRQQIGMYLNQKDIFIGTVMENILMGRLHIIPDHITELAIKLEIQDIITSLPAGFQTTISPNGRNLEGRHIRAILLLRALVHTPRLLLLESPWDGLTPHIRTTIIAYLQSIKERTTIVITSDEPNLKEIGDFHIYLNHGESSPNKPI</sequence>
<dbReference type="RefSeq" id="WP_229203372.1">
    <property type="nucleotide sequence ID" value="NZ_QGDT01000006.1"/>
</dbReference>
<evidence type="ECO:0000259" key="7">
    <source>
        <dbReference type="PROSITE" id="PS50929"/>
    </source>
</evidence>
<feature type="transmembrane region" description="Helical" evidence="5">
    <location>
        <begin position="273"/>
        <end position="290"/>
    </location>
</feature>
<feature type="transmembrane region" description="Helical" evidence="5">
    <location>
        <begin position="47"/>
        <end position="73"/>
    </location>
</feature>
<dbReference type="SUPFAM" id="SSF90123">
    <property type="entry name" value="ABC transporter transmembrane region"/>
    <property type="match status" value="1"/>
</dbReference>
<name>A0A316AJB6_9BACT</name>
<dbReference type="GO" id="GO:0016887">
    <property type="term" value="F:ATP hydrolysis activity"/>
    <property type="evidence" value="ECO:0007669"/>
    <property type="project" value="InterPro"/>
</dbReference>
<protein>
    <submittedName>
        <fullName evidence="8">ABC-type bacteriocin/lantibiotic exporter with double-glycine peptidase domain</fullName>
    </submittedName>
</protein>
<dbReference type="InterPro" id="IPR003439">
    <property type="entry name" value="ABC_transporter-like_ATP-bd"/>
</dbReference>
<dbReference type="InterPro" id="IPR039421">
    <property type="entry name" value="Type_1_exporter"/>
</dbReference>
<dbReference type="PANTHER" id="PTHR43394">
    <property type="entry name" value="ATP-DEPENDENT PERMEASE MDL1, MITOCHONDRIAL"/>
    <property type="match status" value="1"/>
</dbReference>
<feature type="transmembrane region" description="Helical" evidence="5">
    <location>
        <begin position="157"/>
        <end position="175"/>
    </location>
</feature>
<organism evidence="8 9">
    <name type="scientific">Dyadobacter jejuensis</name>
    <dbReference type="NCBI Taxonomy" id="1082580"/>
    <lineage>
        <taxon>Bacteria</taxon>
        <taxon>Pseudomonadati</taxon>
        <taxon>Bacteroidota</taxon>
        <taxon>Cytophagia</taxon>
        <taxon>Cytophagales</taxon>
        <taxon>Spirosomataceae</taxon>
        <taxon>Dyadobacter</taxon>
    </lineage>
</organism>
<keyword evidence="3 5" id="KW-1133">Transmembrane helix</keyword>
<gene>
    <name evidence="8" type="ORF">CLV98_106248</name>
</gene>